<dbReference type="GO" id="GO:0016740">
    <property type="term" value="F:transferase activity"/>
    <property type="evidence" value="ECO:0007669"/>
    <property type="project" value="UniProtKB-KW"/>
</dbReference>
<evidence type="ECO:0000259" key="2">
    <source>
        <dbReference type="PROSITE" id="PS50980"/>
    </source>
</evidence>
<dbReference type="GO" id="GO:0004658">
    <property type="term" value="F:propionyl-CoA carboxylase activity"/>
    <property type="evidence" value="ECO:0007669"/>
    <property type="project" value="TreeGrafter"/>
</dbReference>
<gene>
    <name evidence="3" type="ORF">CUN49_15975</name>
</gene>
<dbReference type="PANTHER" id="PTHR43842">
    <property type="entry name" value="PROPIONYL-COA CARBOXYLASE BETA CHAIN"/>
    <property type="match status" value="1"/>
</dbReference>
<evidence type="ECO:0000256" key="1">
    <source>
        <dbReference type="SAM" id="MobiDB-lite"/>
    </source>
</evidence>
<dbReference type="Proteomes" id="UP000229681">
    <property type="component" value="Unassembled WGS sequence"/>
</dbReference>
<dbReference type="Pfam" id="PF01039">
    <property type="entry name" value="Carboxyl_trans"/>
    <property type="match status" value="1"/>
</dbReference>
<dbReference type="InterPro" id="IPR051047">
    <property type="entry name" value="AccD/PCCB"/>
</dbReference>
<evidence type="ECO:0000313" key="3">
    <source>
        <dbReference type="EMBL" id="PJF34378.1"/>
    </source>
</evidence>
<dbReference type="EMBL" id="PGTM01000429">
    <property type="protein sequence ID" value="PJF34378.1"/>
    <property type="molecule type" value="Genomic_DNA"/>
</dbReference>
<accession>A0A2M8PA00</accession>
<dbReference type="PROSITE" id="PS50980">
    <property type="entry name" value="COA_CT_NTER"/>
    <property type="match status" value="1"/>
</dbReference>
<dbReference type="PANTHER" id="PTHR43842:SF2">
    <property type="entry name" value="PROPIONYL-COA CARBOXYLASE BETA CHAIN, MITOCHONDRIAL"/>
    <property type="match status" value="1"/>
</dbReference>
<feature type="region of interest" description="Disordered" evidence="1">
    <location>
        <begin position="14"/>
        <end position="36"/>
    </location>
</feature>
<organism evidence="3 4">
    <name type="scientific">Candidatus Thermofonsia Clade 1 bacterium</name>
    <dbReference type="NCBI Taxonomy" id="2364210"/>
    <lineage>
        <taxon>Bacteria</taxon>
        <taxon>Bacillati</taxon>
        <taxon>Chloroflexota</taxon>
        <taxon>Candidatus Thermofontia</taxon>
        <taxon>Candidatus Thermofonsia Clade 1</taxon>
    </lineage>
</organism>
<dbReference type="SUPFAM" id="SSF52096">
    <property type="entry name" value="ClpP/crotonase"/>
    <property type="match status" value="1"/>
</dbReference>
<feature type="domain" description="CoA carboxyltransferase N-terminal" evidence="2">
    <location>
        <begin position="6"/>
        <end position="72"/>
    </location>
</feature>
<reference evidence="3 4" key="1">
    <citation type="submission" date="2017-11" db="EMBL/GenBank/DDBJ databases">
        <title>Evolution of Phototrophy in the Chloroflexi Phylum Driven by Horizontal Gene Transfer.</title>
        <authorList>
            <person name="Ward L.M."/>
            <person name="Hemp J."/>
            <person name="Shih P.M."/>
            <person name="Mcglynn S.E."/>
            <person name="Fischer W."/>
        </authorList>
    </citation>
    <scope>NUCLEOTIDE SEQUENCE [LARGE SCALE GENOMIC DNA]</scope>
    <source>
        <strain evidence="3">JP3_13</strain>
    </source>
</reference>
<protein>
    <submittedName>
        <fullName evidence="3">Methylmalonyl-CoA carboxyltransferase</fullName>
    </submittedName>
</protein>
<dbReference type="AlphaFoldDB" id="A0A2M8PA00"/>
<dbReference type="Gene3D" id="3.90.226.10">
    <property type="entry name" value="2-enoyl-CoA Hydratase, Chain A, domain 1"/>
    <property type="match status" value="1"/>
</dbReference>
<evidence type="ECO:0000313" key="4">
    <source>
        <dbReference type="Proteomes" id="UP000229681"/>
    </source>
</evidence>
<feature type="non-terminal residue" evidence="3">
    <location>
        <position position="72"/>
    </location>
</feature>
<keyword evidence="3" id="KW-0808">Transferase</keyword>
<dbReference type="InterPro" id="IPR034733">
    <property type="entry name" value="AcCoA_carboxyl_beta"/>
</dbReference>
<proteinExistence type="predicted"/>
<comment type="caution">
    <text evidence="3">The sequence shown here is derived from an EMBL/GenBank/DDBJ whole genome shotgun (WGS) entry which is preliminary data.</text>
</comment>
<name>A0A2M8PA00_9CHLR</name>
<sequence length="72" mass="8124">MTDIPKAEKYAHLQQMRARSQAGGGAERIAKQHKAGKLTARERLELLLDPGSFRELDAFVVQRSRDFGMDKP</sequence>
<dbReference type="InterPro" id="IPR011762">
    <property type="entry name" value="COA_CT_N"/>
</dbReference>
<dbReference type="InterPro" id="IPR029045">
    <property type="entry name" value="ClpP/crotonase-like_dom_sf"/>
</dbReference>